<sequence>MSKRIKYKTGVILVLVAGLFWSLFGVIIRQVQTANTWQILFYRCTSLFFLITLILLIRYKSEFRNVIFRSLRSDILGGIGLLFALVGSVISILNTTVANTLFLLAITPLFTAFLARLFLHEKIKSHTWIAISVAILGSMIIVFDEVNLQKSLACFFAIISALGFSYFTIMLRAGQQKDLLPSVWFGSAFTVIISALVCVFFGYRIVISFWDMGVSVMLGIFQIGIGLVCYTIGAVVVPAAQLGLLVMTEVILGPIWVWIFLGEGFSASTLAGGLLVLSAVTFDVVLSFGIFNRME</sequence>
<feature type="transmembrane region" description="Helical" evidence="1">
    <location>
        <begin position="242"/>
        <end position="261"/>
    </location>
</feature>
<keyword evidence="1" id="KW-0472">Membrane</keyword>
<feature type="transmembrane region" description="Helical" evidence="1">
    <location>
        <begin position="183"/>
        <end position="206"/>
    </location>
</feature>
<feature type="transmembrane region" description="Helical" evidence="1">
    <location>
        <begin position="99"/>
        <end position="119"/>
    </location>
</feature>
<protein>
    <recommendedName>
        <fullName evidence="2">EamA domain-containing protein</fullName>
    </recommendedName>
</protein>
<keyword evidence="1" id="KW-0812">Transmembrane</keyword>
<feature type="transmembrane region" description="Helical" evidence="1">
    <location>
        <begin position="149"/>
        <end position="171"/>
    </location>
</feature>
<evidence type="ECO:0000256" key="1">
    <source>
        <dbReference type="SAM" id="Phobius"/>
    </source>
</evidence>
<feature type="domain" description="EamA" evidence="2">
    <location>
        <begin position="153"/>
        <end position="281"/>
    </location>
</feature>
<feature type="transmembrane region" description="Helical" evidence="1">
    <location>
        <begin position="212"/>
        <end position="235"/>
    </location>
</feature>
<reference evidence="3" key="1">
    <citation type="submission" date="2018-05" db="EMBL/GenBank/DDBJ databases">
        <authorList>
            <person name="Lanie J.A."/>
            <person name="Ng W.-L."/>
            <person name="Kazmierczak K.M."/>
            <person name="Andrzejewski T.M."/>
            <person name="Davidsen T.M."/>
            <person name="Wayne K.J."/>
            <person name="Tettelin H."/>
            <person name="Glass J.I."/>
            <person name="Rusch D."/>
            <person name="Podicherti R."/>
            <person name="Tsui H.-C.T."/>
            <person name="Winkler M.E."/>
        </authorList>
    </citation>
    <scope>NUCLEOTIDE SEQUENCE</scope>
</reference>
<feature type="domain" description="EamA" evidence="2">
    <location>
        <begin position="9"/>
        <end position="142"/>
    </location>
</feature>
<dbReference type="EMBL" id="UINC01020389">
    <property type="protein sequence ID" value="SVA85657.1"/>
    <property type="molecule type" value="Genomic_DNA"/>
</dbReference>
<feature type="transmembrane region" description="Helical" evidence="1">
    <location>
        <begin position="40"/>
        <end position="59"/>
    </location>
</feature>
<feature type="transmembrane region" description="Helical" evidence="1">
    <location>
        <begin position="71"/>
        <end position="93"/>
    </location>
</feature>
<dbReference type="PANTHER" id="PTHR22911">
    <property type="entry name" value="ACYL-MALONYL CONDENSING ENZYME-RELATED"/>
    <property type="match status" value="1"/>
</dbReference>
<feature type="transmembrane region" description="Helical" evidence="1">
    <location>
        <begin position="267"/>
        <end position="291"/>
    </location>
</feature>
<accession>A0A381ZA53</accession>
<evidence type="ECO:0000313" key="3">
    <source>
        <dbReference type="EMBL" id="SVA85657.1"/>
    </source>
</evidence>
<dbReference type="InterPro" id="IPR037185">
    <property type="entry name" value="EmrE-like"/>
</dbReference>
<dbReference type="SUPFAM" id="SSF103481">
    <property type="entry name" value="Multidrug resistance efflux transporter EmrE"/>
    <property type="match status" value="2"/>
</dbReference>
<organism evidence="3">
    <name type="scientific">marine metagenome</name>
    <dbReference type="NCBI Taxonomy" id="408172"/>
    <lineage>
        <taxon>unclassified sequences</taxon>
        <taxon>metagenomes</taxon>
        <taxon>ecological metagenomes</taxon>
    </lineage>
</organism>
<name>A0A381ZA53_9ZZZZ</name>
<dbReference type="PANTHER" id="PTHR22911:SF137">
    <property type="entry name" value="SOLUTE CARRIER FAMILY 35 MEMBER G2-RELATED"/>
    <property type="match status" value="1"/>
</dbReference>
<dbReference type="GO" id="GO:0016020">
    <property type="term" value="C:membrane"/>
    <property type="evidence" value="ECO:0007669"/>
    <property type="project" value="InterPro"/>
</dbReference>
<dbReference type="AlphaFoldDB" id="A0A381ZA53"/>
<evidence type="ECO:0000259" key="2">
    <source>
        <dbReference type="Pfam" id="PF00892"/>
    </source>
</evidence>
<feature type="transmembrane region" description="Helical" evidence="1">
    <location>
        <begin position="7"/>
        <end position="28"/>
    </location>
</feature>
<keyword evidence="1" id="KW-1133">Transmembrane helix</keyword>
<dbReference type="Pfam" id="PF00892">
    <property type="entry name" value="EamA"/>
    <property type="match status" value="2"/>
</dbReference>
<dbReference type="InterPro" id="IPR000620">
    <property type="entry name" value="EamA_dom"/>
</dbReference>
<feature type="transmembrane region" description="Helical" evidence="1">
    <location>
        <begin position="126"/>
        <end position="143"/>
    </location>
</feature>
<proteinExistence type="predicted"/>
<gene>
    <name evidence="3" type="ORF">METZ01_LOCUS138511</name>
</gene>